<feature type="transmembrane region" description="Helical" evidence="1">
    <location>
        <begin position="272"/>
        <end position="288"/>
    </location>
</feature>
<keyword evidence="2" id="KW-0732">Signal</keyword>
<name>A0A1F6DKQ8_9BACT</name>
<dbReference type="EMBL" id="MFLI01000015">
    <property type="protein sequence ID" value="OGG61983.1"/>
    <property type="molecule type" value="Genomic_DNA"/>
</dbReference>
<comment type="caution">
    <text evidence="3">The sequence shown here is derived from an EMBL/GenBank/DDBJ whole genome shotgun (WGS) entry which is preliminary data.</text>
</comment>
<accession>A0A1F6DKQ8</accession>
<dbReference type="STRING" id="1798495.A3C19_00115"/>
<evidence type="ECO:0000313" key="4">
    <source>
        <dbReference type="Proteomes" id="UP000178532"/>
    </source>
</evidence>
<dbReference type="SUPFAM" id="SSF49384">
    <property type="entry name" value="Carbohydrate-binding domain"/>
    <property type="match status" value="1"/>
</dbReference>
<dbReference type="Proteomes" id="UP000178532">
    <property type="component" value="Unassembled WGS sequence"/>
</dbReference>
<gene>
    <name evidence="3" type="ORF">A3C19_00115</name>
</gene>
<dbReference type="GO" id="GO:0030246">
    <property type="term" value="F:carbohydrate binding"/>
    <property type="evidence" value="ECO:0007669"/>
    <property type="project" value="InterPro"/>
</dbReference>
<keyword evidence="1" id="KW-0812">Transmembrane</keyword>
<dbReference type="Gene3D" id="2.60.40.680">
    <property type="match status" value="1"/>
</dbReference>
<keyword evidence="1" id="KW-0472">Membrane</keyword>
<evidence type="ECO:0000256" key="1">
    <source>
        <dbReference type="SAM" id="Phobius"/>
    </source>
</evidence>
<evidence type="ECO:0000313" key="3">
    <source>
        <dbReference type="EMBL" id="OGG61983.1"/>
    </source>
</evidence>
<evidence type="ECO:0000256" key="2">
    <source>
        <dbReference type="SAM" id="SignalP"/>
    </source>
</evidence>
<proteinExistence type="predicted"/>
<dbReference type="CDD" id="cd08547">
    <property type="entry name" value="Type_II_cohesin"/>
    <property type="match status" value="1"/>
</dbReference>
<sequence length="297" mass="31619">MYLQRPFFIACALVLLSPTTAVAATISVHATPANIGVGDLVRVDVLLDSAISTNAFSGSLRYSSATLEPVAISDGNSIVGMWITRPSVTSADAPITFAGITPGGFSGDNGILFSILFKAKGAGTATISFQDIEVLRNDGVGGNEPTTIQPLALGIWPESFGGYAEPADQTPPEYFIALLDTDPQLFGGKAYLVFTAVDKGSGIAHYAVAESRLPSFLFSLFPLSWNEAAMSPYAIADQNLTSAVYIKAVDRAGNGRLSVFPPQHLFTGYEKTVLLAILIVFVFSAWIWQRRRTGKSL</sequence>
<feature type="chain" id="PRO_5009523899" description="Cohesin domain-containing protein" evidence="2">
    <location>
        <begin position="24"/>
        <end position="297"/>
    </location>
</feature>
<feature type="signal peptide" evidence="2">
    <location>
        <begin position="1"/>
        <end position="23"/>
    </location>
</feature>
<organism evidence="3 4">
    <name type="scientific">Candidatus Kaiserbacteria bacterium RIFCSPHIGHO2_02_FULL_54_22</name>
    <dbReference type="NCBI Taxonomy" id="1798495"/>
    <lineage>
        <taxon>Bacteria</taxon>
        <taxon>Candidatus Kaiseribacteriota</taxon>
    </lineage>
</organism>
<protein>
    <recommendedName>
        <fullName evidence="5">Cohesin domain-containing protein</fullName>
    </recommendedName>
</protein>
<evidence type="ECO:0008006" key="5">
    <source>
        <dbReference type="Google" id="ProtNLM"/>
    </source>
</evidence>
<reference evidence="3 4" key="1">
    <citation type="journal article" date="2016" name="Nat. Commun.">
        <title>Thousands of microbial genomes shed light on interconnected biogeochemical processes in an aquifer system.</title>
        <authorList>
            <person name="Anantharaman K."/>
            <person name="Brown C.T."/>
            <person name="Hug L.A."/>
            <person name="Sharon I."/>
            <person name="Castelle C.J."/>
            <person name="Probst A.J."/>
            <person name="Thomas B.C."/>
            <person name="Singh A."/>
            <person name="Wilkins M.J."/>
            <person name="Karaoz U."/>
            <person name="Brodie E.L."/>
            <person name="Williams K.H."/>
            <person name="Hubbard S.S."/>
            <person name="Banfield J.F."/>
        </authorList>
    </citation>
    <scope>NUCLEOTIDE SEQUENCE [LARGE SCALE GENOMIC DNA]</scope>
</reference>
<keyword evidence="1" id="KW-1133">Transmembrane helix</keyword>
<dbReference type="InterPro" id="IPR008965">
    <property type="entry name" value="CBM2/CBM3_carb-bd_dom_sf"/>
</dbReference>
<dbReference type="AlphaFoldDB" id="A0A1F6DKQ8"/>